<comment type="catalytic activity">
    <reaction evidence="17">
        <text>D-ribulose 5-phosphate + ATP = D-ribulose 1,5-bisphosphate + ADP + H(+)</text>
        <dbReference type="Rhea" id="RHEA:19365"/>
        <dbReference type="ChEBI" id="CHEBI:15378"/>
        <dbReference type="ChEBI" id="CHEBI:30616"/>
        <dbReference type="ChEBI" id="CHEBI:57870"/>
        <dbReference type="ChEBI" id="CHEBI:58121"/>
        <dbReference type="ChEBI" id="CHEBI:456216"/>
        <dbReference type="EC" id="2.7.1.19"/>
    </reaction>
</comment>
<evidence type="ECO:0000256" key="4">
    <source>
        <dbReference type="ARBA" id="ARBA00012042"/>
    </source>
</evidence>
<dbReference type="EMBL" id="KT591619">
    <property type="protein sequence ID" value="ALR69491.1"/>
    <property type="molecule type" value="mRNA"/>
</dbReference>
<evidence type="ECO:0000256" key="13">
    <source>
        <dbReference type="ARBA" id="ARBA00022840"/>
    </source>
</evidence>
<keyword evidence="18" id="KW-1133">Transmembrane helix</keyword>
<dbReference type="PRINTS" id="PR00478">
    <property type="entry name" value="PHRIBLKINASE"/>
</dbReference>
<dbReference type="GO" id="GO:0019253">
    <property type="term" value="P:reductive pentose-phosphate cycle"/>
    <property type="evidence" value="ECO:0007669"/>
    <property type="project" value="UniProtKB-UniPathway"/>
</dbReference>
<evidence type="ECO:0000256" key="11">
    <source>
        <dbReference type="ARBA" id="ARBA00022741"/>
    </source>
</evidence>
<evidence type="ECO:0000256" key="17">
    <source>
        <dbReference type="ARBA" id="ARBA00047663"/>
    </source>
</evidence>
<dbReference type="Pfam" id="PF00485">
    <property type="entry name" value="PRK"/>
    <property type="match status" value="1"/>
</dbReference>
<organism evidence="20">
    <name type="scientific">Discoplastis spathirhyncha</name>
    <dbReference type="NCBI Taxonomy" id="215771"/>
    <lineage>
        <taxon>Eukaryota</taxon>
        <taxon>Discoba</taxon>
        <taxon>Euglenozoa</taxon>
        <taxon>Euglenida</taxon>
        <taxon>Spirocuta</taxon>
        <taxon>Euglenophyceae</taxon>
        <taxon>Euglenales</taxon>
        <taxon>Phacaceae</taxon>
        <taxon>Discoplastis</taxon>
    </lineage>
</organism>
<dbReference type="CDD" id="cd02026">
    <property type="entry name" value="PRK"/>
    <property type="match status" value="1"/>
</dbReference>
<evidence type="ECO:0000256" key="2">
    <source>
        <dbReference type="ARBA" id="ARBA00005215"/>
    </source>
</evidence>
<dbReference type="FunFam" id="3.40.50.300:FF:000619">
    <property type="entry name" value="Phosphoribulokinase"/>
    <property type="match status" value="1"/>
</dbReference>
<dbReference type="Gene3D" id="3.40.50.300">
    <property type="entry name" value="P-loop containing nucleotide triphosphate hydrolases"/>
    <property type="match status" value="1"/>
</dbReference>
<evidence type="ECO:0000256" key="7">
    <source>
        <dbReference type="ARBA" id="ARBA00022531"/>
    </source>
</evidence>
<dbReference type="GO" id="GO:0042803">
    <property type="term" value="F:protein homodimerization activity"/>
    <property type="evidence" value="ECO:0007669"/>
    <property type="project" value="UniProtKB-ARBA"/>
</dbReference>
<protein>
    <recommendedName>
        <fullName evidence="5">Phosphoribulokinase, chloroplastic</fullName>
        <ecNumber evidence="4">2.7.1.19</ecNumber>
    </recommendedName>
    <alternativeName>
        <fullName evidence="16">Phosphopentokinase</fullName>
    </alternativeName>
</protein>
<reference evidence="20" key="1">
    <citation type="journal article" date="2015" name="J. Eukaryot. Microbiol.">
        <title>Evolutionary History of the Enzymes Involved in the Calvin-Benson Cycle in Euglenids.</title>
        <authorList>
            <person name="Markunas C.M."/>
            <person name="Triemer R.E."/>
        </authorList>
    </citation>
    <scope>NUCLEOTIDE SEQUENCE</scope>
</reference>
<feature type="non-terminal residue" evidence="20">
    <location>
        <position position="466"/>
    </location>
</feature>
<evidence type="ECO:0000259" key="19">
    <source>
        <dbReference type="Pfam" id="PF00485"/>
    </source>
</evidence>
<keyword evidence="6" id="KW-0150">Chloroplast</keyword>
<keyword evidence="7" id="KW-0602">Photosynthesis</keyword>
<dbReference type="GO" id="GO:0005524">
    <property type="term" value="F:ATP binding"/>
    <property type="evidence" value="ECO:0007669"/>
    <property type="project" value="UniProtKB-KW"/>
</dbReference>
<evidence type="ECO:0000256" key="15">
    <source>
        <dbReference type="ARBA" id="ARBA00023157"/>
    </source>
</evidence>
<evidence type="ECO:0000256" key="9">
    <source>
        <dbReference type="ARBA" id="ARBA00022640"/>
    </source>
</evidence>
<keyword evidence="10" id="KW-0808">Transferase</keyword>
<sequence>MAPYNQVVSEAAPFWRNTHRNPDWLQLVAIFASVFCAVFALGYSFTGGFAVQQYAYVATSPAQAVVGRTTLMNLPQSGVSRSVQSAHQVDRAQQSGLLLHAASGAVRRDASINRPKIDPKKMVLIGVAADSGCGKSTFMRRLTGIFGDGKTTPLGGGFGGGGWETNTLVSAKTTVMCLDDYHLNDRAGRKVTGLTALDERENNFNLMYEQLSALKRGETIAKPIYNHVNGTLDTPEEIAPSPIMIVEGLHPMLDDRVAGLLDFSIYLDISDRVKFAWKIQRDMAERGWALEDIKKDIEKRKPDFDKYVAPQKAKADMVIEVLPSAIAPPKDETSPMEYLRVRLIQKTTTKHFDPVYLIEKGSSLTWKPCGENLQCEYPGVQFAYYTEDYMGHPAEVLEMDGVIHNLKEGLYVEKFLHNTGSKEFGELTQELLKLQNSPGGDNGTGFMQTLAALKIREIFERATGQK</sequence>
<comment type="similarity">
    <text evidence="3">Belongs to the phosphoribulokinase family.</text>
</comment>
<keyword evidence="18" id="KW-0812">Transmembrane</keyword>
<feature type="non-terminal residue" evidence="20">
    <location>
        <position position="1"/>
    </location>
</feature>
<dbReference type="AlphaFoldDB" id="A0A0S3ITZ1"/>
<evidence type="ECO:0000313" key="20">
    <source>
        <dbReference type="EMBL" id="ALR69491.1"/>
    </source>
</evidence>
<accession>A0A0S3ITZ1</accession>
<dbReference type="GO" id="GO:0009507">
    <property type="term" value="C:chloroplast"/>
    <property type="evidence" value="ECO:0007669"/>
    <property type="project" value="UniProtKB-SubCell"/>
</dbReference>
<evidence type="ECO:0000256" key="16">
    <source>
        <dbReference type="ARBA" id="ARBA00031382"/>
    </source>
</evidence>
<name>A0A0S3ITZ1_9EUGL</name>
<keyword evidence="11" id="KW-0547">Nucleotide-binding</keyword>
<evidence type="ECO:0000256" key="5">
    <source>
        <dbReference type="ARBA" id="ARBA00017837"/>
    </source>
</evidence>
<evidence type="ECO:0000256" key="8">
    <source>
        <dbReference type="ARBA" id="ARBA00022567"/>
    </source>
</evidence>
<dbReference type="InterPro" id="IPR027417">
    <property type="entry name" value="P-loop_NTPase"/>
</dbReference>
<comment type="subcellular location">
    <subcellularLocation>
        <location evidence="1">Plastid</location>
        <location evidence="1">Chloroplast</location>
    </subcellularLocation>
</comment>
<dbReference type="GO" id="GO:0008974">
    <property type="term" value="F:phosphoribulokinase activity"/>
    <property type="evidence" value="ECO:0007669"/>
    <property type="project" value="UniProtKB-EC"/>
</dbReference>
<dbReference type="InterPro" id="IPR006083">
    <property type="entry name" value="PRK/URK"/>
</dbReference>
<evidence type="ECO:0000256" key="10">
    <source>
        <dbReference type="ARBA" id="ARBA00022679"/>
    </source>
</evidence>
<feature type="transmembrane region" description="Helical" evidence="18">
    <location>
        <begin position="24"/>
        <end position="45"/>
    </location>
</feature>
<evidence type="ECO:0000256" key="1">
    <source>
        <dbReference type="ARBA" id="ARBA00004229"/>
    </source>
</evidence>
<keyword evidence="18" id="KW-0472">Membrane</keyword>
<evidence type="ECO:0000256" key="12">
    <source>
        <dbReference type="ARBA" id="ARBA00022777"/>
    </source>
</evidence>
<keyword evidence="15" id="KW-1015">Disulfide bond</keyword>
<dbReference type="NCBIfam" id="NF005655">
    <property type="entry name" value="PRK07429.1"/>
    <property type="match status" value="1"/>
</dbReference>
<evidence type="ECO:0000256" key="6">
    <source>
        <dbReference type="ARBA" id="ARBA00022528"/>
    </source>
</evidence>
<proteinExistence type="evidence at transcript level"/>
<keyword evidence="9" id="KW-0934">Plastid</keyword>
<feature type="domain" description="Phosphoribulokinase/uridine kinase" evidence="19">
    <location>
        <begin position="124"/>
        <end position="324"/>
    </location>
</feature>
<dbReference type="SUPFAM" id="SSF52540">
    <property type="entry name" value="P-loop containing nucleoside triphosphate hydrolases"/>
    <property type="match status" value="1"/>
</dbReference>
<comment type="pathway">
    <text evidence="2">Carbohydrate biosynthesis; Calvin cycle.</text>
</comment>
<keyword evidence="8" id="KW-0113">Calvin cycle</keyword>
<evidence type="ECO:0000256" key="14">
    <source>
        <dbReference type="ARBA" id="ARBA00022946"/>
    </source>
</evidence>
<dbReference type="InterPro" id="IPR006082">
    <property type="entry name" value="PRK"/>
</dbReference>
<keyword evidence="13" id="KW-0067">ATP-binding</keyword>
<evidence type="ECO:0000256" key="18">
    <source>
        <dbReference type="SAM" id="Phobius"/>
    </source>
</evidence>
<evidence type="ECO:0000256" key="3">
    <source>
        <dbReference type="ARBA" id="ARBA00009719"/>
    </source>
</evidence>
<dbReference type="PANTHER" id="PTHR10285">
    <property type="entry name" value="URIDINE KINASE"/>
    <property type="match status" value="1"/>
</dbReference>
<dbReference type="EC" id="2.7.1.19" evidence="4"/>
<dbReference type="UniPathway" id="UPA00116"/>
<keyword evidence="14" id="KW-0809">Transit peptide</keyword>
<keyword evidence="12 20" id="KW-0418">Kinase</keyword>